<organism evidence="1 2">
    <name type="scientific">Pseudomonas fluorescens</name>
    <dbReference type="NCBI Taxonomy" id="294"/>
    <lineage>
        <taxon>Bacteria</taxon>
        <taxon>Pseudomonadati</taxon>
        <taxon>Pseudomonadota</taxon>
        <taxon>Gammaproteobacteria</taxon>
        <taxon>Pseudomonadales</taxon>
        <taxon>Pseudomonadaceae</taxon>
        <taxon>Pseudomonas</taxon>
    </lineage>
</organism>
<proteinExistence type="predicted"/>
<evidence type="ECO:0000313" key="1">
    <source>
        <dbReference type="EMBL" id="KWV88797.1"/>
    </source>
</evidence>
<dbReference type="AlphaFoldDB" id="A0A125QIV1"/>
<name>A0A125QIV1_PSEFL</name>
<comment type="caution">
    <text evidence="1">The sequence shown here is derived from an EMBL/GenBank/DDBJ whole genome shotgun (WGS) entry which is preliminary data.</text>
</comment>
<dbReference type="EMBL" id="LCYA01000052">
    <property type="protein sequence ID" value="KWV88797.1"/>
    <property type="molecule type" value="Genomic_DNA"/>
</dbReference>
<sequence length="311" mass="32364">MHAGVAGHHEQVPGEVRGTVVIGVGFPAQDLAVDVFLPWVGAAHRLALFAALGVVGQGAIDLAVGGADHDPFRAVHACGFHHAGGQARMNQHLGLVGETAAGVDAVFAMGEFNPLAFALGVVGITVACVEDRHVQGAVVEQVFVGLRVVVVDLIAADELVDEFTAFIVAHVHHGATVTGFGEGRVFVFEAPQGRAFDWGGLRIERVDFHHPTMAIEFVGVLGHVKARVVLMPVYVFAGGHHAVALLPCVEGLLRVAAAEAVGEVFFAGQVGAPRRLAVGAVLERAEDFFAALVGAGFQPVMAGGRATQTNR</sequence>
<gene>
    <name evidence="1" type="ORF">PFLmoz3_01692</name>
</gene>
<reference evidence="1 2" key="1">
    <citation type="submission" date="2015-05" db="EMBL/GenBank/DDBJ databases">
        <title>A genomic and transcriptomic approach to investigate the blue pigment phenotype in Pseudomonas fluorescens.</title>
        <authorList>
            <person name="Andreani N.A."/>
            <person name="Cardazzo B."/>
        </authorList>
    </citation>
    <scope>NUCLEOTIDE SEQUENCE [LARGE SCALE GENOMIC DNA]</scope>
    <source>
        <strain evidence="1 2">Ps_22</strain>
    </source>
</reference>
<protein>
    <submittedName>
        <fullName evidence="1">Uncharacterized protein</fullName>
    </submittedName>
</protein>
<dbReference type="Proteomes" id="UP000061348">
    <property type="component" value="Unassembled WGS sequence"/>
</dbReference>
<accession>A0A125QIV1</accession>
<evidence type="ECO:0000313" key="2">
    <source>
        <dbReference type="Proteomes" id="UP000061348"/>
    </source>
</evidence>